<evidence type="ECO:0000256" key="1">
    <source>
        <dbReference type="SAM" id="MobiDB-lite"/>
    </source>
</evidence>
<proteinExistence type="predicted"/>
<feature type="region of interest" description="Disordered" evidence="1">
    <location>
        <begin position="30"/>
        <end position="68"/>
    </location>
</feature>
<comment type="caution">
    <text evidence="2">The sequence shown here is derived from an EMBL/GenBank/DDBJ whole genome shotgun (WGS) entry which is preliminary data.</text>
</comment>
<feature type="compositionally biased region" description="Basic and acidic residues" evidence="1">
    <location>
        <begin position="36"/>
        <end position="49"/>
    </location>
</feature>
<name>A0A1D1UBD3_RAMVA</name>
<dbReference type="Proteomes" id="UP000186922">
    <property type="component" value="Unassembled WGS sequence"/>
</dbReference>
<dbReference type="EMBL" id="BDGG01000001">
    <property type="protein sequence ID" value="GAU87174.1"/>
    <property type="molecule type" value="Genomic_DNA"/>
</dbReference>
<protein>
    <submittedName>
        <fullName evidence="2">Uncharacterized protein</fullName>
    </submittedName>
</protein>
<keyword evidence="3" id="KW-1185">Reference proteome</keyword>
<dbReference type="AlphaFoldDB" id="A0A1D1UBD3"/>
<sequence length="68" mass="7464">MRGITKDHTGKDAALHLLRLGLKLPEHRYGNKGRWQSHDNSRAVEHHNGLDLSPVEGPVDGGESVSDT</sequence>
<gene>
    <name evidence="2" type="primary">RvY_00065-1</name>
    <name evidence="2" type="synonym">RvY_00065.1</name>
    <name evidence="2" type="ORF">RvY_00065</name>
</gene>
<accession>A0A1D1UBD3</accession>
<organism evidence="2 3">
    <name type="scientific">Ramazzottius varieornatus</name>
    <name type="common">Water bear</name>
    <name type="synonym">Tardigrade</name>
    <dbReference type="NCBI Taxonomy" id="947166"/>
    <lineage>
        <taxon>Eukaryota</taxon>
        <taxon>Metazoa</taxon>
        <taxon>Ecdysozoa</taxon>
        <taxon>Tardigrada</taxon>
        <taxon>Eutardigrada</taxon>
        <taxon>Parachela</taxon>
        <taxon>Hypsibioidea</taxon>
        <taxon>Ramazzottiidae</taxon>
        <taxon>Ramazzottius</taxon>
    </lineage>
</organism>
<reference evidence="2 3" key="1">
    <citation type="journal article" date="2016" name="Nat. Commun.">
        <title>Extremotolerant tardigrade genome and improved radiotolerance of human cultured cells by tardigrade-unique protein.</title>
        <authorList>
            <person name="Hashimoto T."/>
            <person name="Horikawa D.D."/>
            <person name="Saito Y."/>
            <person name="Kuwahara H."/>
            <person name="Kozuka-Hata H."/>
            <person name="Shin-I T."/>
            <person name="Minakuchi Y."/>
            <person name="Ohishi K."/>
            <person name="Motoyama A."/>
            <person name="Aizu T."/>
            <person name="Enomoto A."/>
            <person name="Kondo K."/>
            <person name="Tanaka S."/>
            <person name="Hara Y."/>
            <person name="Koshikawa S."/>
            <person name="Sagara H."/>
            <person name="Miura T."/>
            <person name="Yokobori S."/>
            <person name="Miyagawa K."/>
            <person name="Suzuki Y."/>
            <person name="Kubo T."/>
            <person name="Oyama M."/>
            <person name="Kohara Y."/>
            <person name="Fujiyama A."/>
            <person name="Arakawa K."/>
            <person name="Katayama T."/>
            <person name="Toyoda A."/>
            <person name="Kunieda T."/>
        </authorList>
    </citation>
    <scope>NUCLEOTIDE SEQUENCE [LARGE SCALE GENOMIC DNA]</scope>
    <source>
        <strain evidence="2 3">YOKOZUNA-1</strain>
    </source>
</reference>
<evidence type="ECO:0000313" key="3">
    <source>
        <dbReference type="Proteomes" id="UP000186922"/>
    </source>
</evidence>
<evidence type="ECO:0000313" key="2">
    <source>
        <dbReference type="EMBL" id="GAU87174.1"/>
    </source>
</evidence>